<dbReference type="AlphaFoldDB" id="A0A4Q5DC87"/>
<dbReference type="InterPro" id="IPR005901">
    <property type="entry name" value="GLPGLI"/>
</dbReference>
<organism evidence="2 3">
    <name type="scientific">Bacteroides xylanisolvens</name>
    <dbReference type="NCBI Taxonomy" id="371601"/>
    <lineage>
        <taxon>Bacteria</taxon>
        <taxon>Pseudomonadati</taxon>
        <taxon>Bacteroidota</taxon>
        <taxon>Bacteroidia</taxon>
        <taxon>Bacteroidales</taxon>
        <taxon>Bacteroidaceae</taxon>
        <taxon>Bacteroides</taxon>
    </lineage>
</organism>
<sequence>MSNYVTKETPFKNKFELAYVMKIGIYFIGILLSVSSNIVAQRLQGKVVAPLSGRRNVERMLAIDTAYIQILYAFNAEDINNPETYIDLQRLEIGKYYSKYYSQFVFNNDSLVWTWLKKHPNSRTVPMKIGPLGSKPAFWSEYKYSEYFKDYKANLLTEYARMPRQHRIPNCKYSEYIPVQNWVIQNDTLTVNGYLCQKATCEFRGRNYIAWFSMDIPISNGPWKFGGLPGLILKVYDHEQLYTFECVEVEHFKFPIKRYDFQEYKQIGRLKLLKYQRMLNENFYKAAGLMPINGGRFPSSVLYEPLELQ</sequence>
<reference evidence="2 3" key="1">
    <citation type="journal article" date="2019" name="Nat. Med.">
        <title>A library of human gut bacterial isolates paired with longitudinal multiomics data enables mechanistic microbiome research.</title>
        <authorList>
            <person name="Poyet M."/>
            <person name="Groussin M."/>
            <person name="Gibbons S.M."/>
            <person name="Avila-Pacheco J."/>
            <person name="Jiang X."/>
            <person name="Kearney S.M."/>
            <person name="Perrotta A.R."/>
            <person name="Berdy B."/>
            <person name="Zhao S."/>
            <person name="Lieberman T.D."/>
            <person name="Swanson P.K."/>
            <person name="Smith M."/>
            <person name="Roesemann S."/>
            <person name="Alexander J.E."/>
            <person name="Rich S.A."/>
            <person name="Livny J."/>
            <person name="Vlamakis H."/>
            <person name="Clish C."/>
            <person name="Bullock K."/>
            <person name="Deik A."/>
            <person name="Scott J."/>
            <person name="Pierce K.A."/>
            <person name="Xavier R.J."/>
            <person name="Alm E.J."/>
        </authorList>
    </citation>
    <scope>NUCLEOTIDE SEQUENCE [LARGE SCALE GENOMIC DNA]</scope>
    <source>
        <strain evidence="2 3">BIOML-A73</strain>
    </source>
</reference>
<dbReference type="Proteomes" id="UP000474077">
    <property type="component" value="Unassembled WGS sequence"/>
</dbReference>
<keyword evidence="1" id="KW-1133">Transmembrane helix</keyword>
<feature type="transmembrane region" description="Helical" evidence="1">
    <location>
        <begin position="20"/>
        <end position="40"/>
    </location>
</feature>
<evidence type="ECO:0000313" key="2">
    <source>
        <dbReference type="EMBL" id="KAB6084699.1"/>
    </source>
</evidence>
<keyword evidence="1" id="KW-0812">Transmembrane</keyword>
<comment type="caution">
    <text evidence="2">The sequence shown here is derived from an EMBL/GenBank/DDBJ whole genome shotgun (WGS) entry which is preliminary data.</text>
</comment>
<keyword evidence="1" id="KW-0472">Membrane</keyword>
<dbReference type="Pfam" id="PF09697">
    <property type="entry name" value="Porph_ging"/>
    <property type="match status" value="1"/>
</dbReference>
<protein>
    <submittedName>
        <fullName evidence="2">GLPGLI family protein</fullName>
    </submittedName>
</protein>
<dbReference type="EMBL" id="WDER01000013">
    <property type="protein sequence ID" value="KAB6084699.1"/>
    <property type="molecule type" value="Genomic_DNA"/>
</dbReference>
<gene>
    <name evidence="2" type="ORF">GA560_06965</name>
</gene>
<dbReference type="RefSeq" id="WP_151922087.1">
    <property type="nucleotide sequence ID" value="NZ_RCXZ01000022.1"/>
</dbReference>
<evidence type="ECO:0000313" key="3">
    <source>
        <dbReference type="Proteomes" id="UP000474077"/>
    </source>
</evidence>
<accession>A0A4Q5DC87</accession>
<dbReference type="NCBIfam" id="TIGR01200">
    <property type="entry name" value="GLPGLI"/>
    <property type="match status" value="1"/>
</dbReference>
<evidence type="ECO:0000256" key="1">
    <source>
        <dbReference type="SAM" id="Phobius"/>
    </source>
</evidence>
<name>A0A4Q5DC87_9BACE</name>
<proteinExistence type="predicted"/>